<dbReference type="SFLD" id="SFLDF00027">
    <property type="entry name" value="p-type_atpase"/>
    <property type="match status" value="1"/>
</dbReference>
<feature type="transmembrane region" description="Helical" evidence="17">
    <location>
        <begin position="460"/>
        <end position="480"/>
    </location>
</feature>
<keyword evidence="13" id="KW-0406">Ion transport</keyword>
<dbReference type="CDD" id="cd00371">
    <property type="entry name" value="HMA"/>
    <property type="match status" value="1"/>
</dbReference>
<feature type="transmembrane region" description="Helical" evidence="17">
    <location>
        <begin position="246"/>
        <end position="266"/>
    </location>
</feature>
<keyword evidence="7 17" id="KW-0479">Metal-binding</keyword>
<keyword evidence="5" id="KW-0597">Phosphoprotein</keyword>
<dbReference type="Pfam" id="PF00403">
    <property type="entry name" value="HMA"/>
    <property type="match status" value="1"/>
</dbReference>
<proteinExistence type="inferred from homology"/>
<keyword evidence="3" id="KW-0813">Transport</keyword>
<dbReference type="InterPro" id="IPR059000">
    <property type="entry name" value="ATPase_P-type_domA"/>
</dbReference>
<protein>
    <recommendedName>
        <fullName evidence="15">P-type Cu(2+) transporter</fullName>
        <ecNumber evidence="15">7.2.2.9</ecNumber>
    </recommendedName>
</protein>
<dbReference type="KEGG" id="tig:THII_3595"/>
<evidence type="ECO:0000313" key="20">
    <source>
        <dbReference type="Proteomes" id="UP000031623"/>
    </source>
</evidence>
<dbReference type="SUPFAM" id="SSF81665">
    <property type="entry name" value="Calcium ATPase, transmembrane domain M"/>
    <property type="match status" value="1"/>
</dbReference>
<dbReference type="GO" id="GO:0005507">
    <property type="term" value="F:copper ion binding"/>
    <property type="evidence" value="ECO:0007669"/>
    <property type="project" value="TreeGrafter"/>
</dbReference>
<feature type="domain" description="HMA" evidence="18">
    <location>
        <begin position="93"/>
        <end position="159"/>
    </location>
</feature>
<evidence type="ECO:0000256" key="1">
    <source>
        <dbReference type="ARBA" id="ARBA00004651"/>
    </source>
</evidence>
<dbReference type="PRINTS" id="PR00943">
    <property type="entry name" value="CUATPASE"/>
</dbReference>
<dbReference type="SFLD" id="SFLDS00003">
    <property type="entry name" value="Haloacid_Dehalogenase"/>
    <property type="match status" value="1"/>
</dbReference>
<reference evidence="19 20" key="1">
    <citation type="journal article" date="2014" name="ISME J.">
        <title>Ecophysiology of Thioploca ingrica as revealed by the complete genome sequence supplemented with proteomic evidence.</title>
        <authorList>
            <person name="Kojima H."/>
            <person name="Ogura Y."/>
            <person name="Yamamoto N."/>
            <person name="Togashi T."/>
            <person name="Mori H."/>
            <person name="Watanabe T."/>
            <person name="Nemoto F."/>
            <person name="Kurokawa K."/>
            <person name="Hayashi T."/>
            <person name="Fukui M."/>
        </authorList>
    </citation>
    <scope>NUCLEOTIDE SEQUENCE [LARGE SCALE GENOMIC DNA]</scope>
</reference>
<keyword evidence="20" id="KW-1185">Reference proteome</keyword>
<keyword evidence="10" id="KW-0460">Magnesium</keyword>
<keyword evidence="8 17" id="KW-0547">Nucleotide-binding</keyword>
<dbReference type="SUPFAM" id="SSF81653">
    <property type="entry name" value="Calcium ATPase, transduction domain A"/>
    <property type="match status" value="1"/>
</dbReference>
<dbReference type="PANTHER" id="PTHR43520:SF5">
    <property type="entry name" value="CATION-TRANSPORTING P-TYPE ATPASE-RELATED"/>
    <property type="match status" value="1"/>
</dbReference>
<evidence type="ECO:0000256" key="10">
    <source>
        <dbReference type="ARBA" id="ARBA00022842"/>
    </source>
</evidence>
<evidence type="ECO:0000256" key="6">
    <source>
        <dbReference type="ARBA" id="ARBA00022692"/>
    </source>
</evidence>
<comment type="catalytic activity">
    <reaction evidence="16">
        <text>Cu(2+)(in) + ATP + H2O = Cu(2+)(out) + ADP + phosphate + H(+)</text>
        <dbReference type="Rhea" id="RHEA:10376"/>
        <dbReference type="ChEBI" id="CHEBI:15377"/>
        <dbReference type="ChEBI" id="CHEBI:15378"/>
        <dbReference type="ChEBI" id="CHEBI:29036"/>
        <dbReference type="ChEBI" id="CHEBI:30616"/>
        <dbReference type="ChEBI" id="CHEBI:43474"/>
        <dbReference type="ChEBI" id="CHEBI:456216"/>
        <dbReference type="EC" id="7.2.2.9"/>
    </reaction>
</comment>
<dbReference type="PROSITE" id="PS00154">
    <property type="entry name" value="ATPASE_E1_E2"/>
    <property type="match status" value="1"/>
</dbReference>
<name>A0A090ANX6_9GAMM</name>
<dbReference type="EMBL" id="AP014633">
    <property type="protein sequence ID" value="BAP57892.1"/>
    <property type="molecule type" value="Genomic_DNA"/>
</dbReference>
<dbReference type="PRINTS" id="PR00119">
    <property type="entry name" value="CATATPASE"/>
</dbReference>
<dbReference type="InterPro" id="IPR036163">
    <property type="entry name" value="HMA_dom_sf"/>
</dbReference>
<dbReference type="Gene3D" id="2.70.150.10">
    <property type="entry name" value="Calcium-transporting ATPase, cytoplasmic transduction domain A"/>
    <property type="match status" value="1"/>
</dbReference>
<dbReference type="GO" id="GO:0005524">
    <property type="term" value="F:ATP binding"/>
    <property type="evidence" value="ECO:0007669"/>
    <property type="project" value="UniProtKB-UniRule"/>
</dbReference>
<dbReference type="GO" id="GO:0055070">
    <property type="term" value="P:copper ion homeostasis"/>
    <property type="evidence" value="ECO:0007669"/>
    <property type="project" value="TreeGrafter"/>
</dbReference>
<sequence length="845" mass="92276">MPSKHCYHCGLPIAESVDLSVVIDNQAQPMCCPGCQAVAQAIVAAQLTDFYKYRTHNAPTGQILIPEFLQQISIYDNPAIQKRFVRYENEQLREAALILEGITCAACIWLNERHLKNLPGVLEVQVNYSTHRARVRWDDSRIRLSEILQAISQIGYLAHPYDPARQQEILERERNQQLRRIGVAGALGMQIMMFSFALYAGAWYGMEPEFKALFYWLNLILTLPILLYCAEPFFKNAWRDLSHGQVGMDVPVTLAISLAFMGSVWTTLTTTVIHDGQVYYDSIAMFVFFLLTARYFELIARQRSVQAAENLVHLVPTTATRLRQNATGIQEELVLVADLAIGDTVLIRPGETIPADGCILSGQSNIDESLLTGESYPIPKNPGQGVIAGAINIDSPLQIRVDKIGADTVLSHILRLLERAQTEKPALTQLADRVAAGFILGVLLLALLVAIYWWQVNPSLWLTITLSVLVVTCPCALSLATPTAITAATSTLTRVGLITTRGHALETLARATHFVFDKTGTLTVGRLQLLTIHTFAQFTPTQCLQYALALERHSEHPIARALITAAEQSEYGEKQPELTAYHVSNVPGAGIQGDITDNRYFIGTPAFIAQQTQLTLEPDQLKSLQQPGHTLVLLADAHTLYGALILGDQIRPGARELIQALQQQGKTISLLSGDHALAVQRVAQAVGINDIAYALSPAEKLQRVKNLQQTGAIVAMIGDGVNDAPVLAQAQVSIAMGSGTQVARASADMILLTEQLANLLIGIKTARQTLRIIRQNIIWAIGYNLLALPAAAVGWVAPWLAAIGMSLSSLLVVMNALRLLKPCTSITSGDRSALTNTSVTLVKEG</sequence>
<dbReference type="NCBIfam" id="TIGR01494">
    <property type="entry name" value="ATPase_P-type"/>
    <property type="match status" value="1"/>
</dbReference>
<evidence type="ECO:0000256" key="11">
    <source>
        <dbReference type="ARBA" id="ARBA00022967"/>
    </source>
</evidence>
<keyword evidence="11" id="KW-1278">Translocase</keyword>
<dbReference type="InterPro" id="IPR006121">
    <property type="entry name" value="HMA_dom"/>
</dbReference>
<keyword evidence="14 17" id="KW-0472">Membrane</keyword>
<dbReference type="InterPro" id="IPR008250">
    <property type="entry name" value="ATPase_P-typ_transduc_dom_A_sf"/>
</dbReference>
<evidence type="ECO:0000256" key="16">
    <source>
        <dbReference type="ARBA" id="ARBA00047424"/>
    </source>
</evidence>
<evidence type="ECO:0000256" key="12">
    <source>
        <dbReference type="ARBA" id="ARBA00022989"/>
    </source>
</evidence>
<dbReference type="InterPro" id="IPR027256">
    <property type="entry name" value="P-typ_ATPase_IB"/>
</dbReference>
<accession>A0A090ANX6</accession>
<dbReference type="GO" id="GO:0005886">
    <property type="term" value="C:plasma membrane"/>
    <property type="evidence" value="ECO:0007669"/>
    <property type="project" value="UniProtKB-SubCell"/>
</dbReference>
<dbReference type="FunFam" id="2.70.150.10:FF:000002">
    <property type="entry name" value="Copper-transporting ATPase 1, putative"/>
    <property type="match status" value="1"/>
</dbReference>
<keyword evidence="12 17" id="KW-1133">Transmembrane helix</keyword>
<keyword evidence="9 17" id="KW-0067">ATP-binding</keyword>
<dbReference type="Gene3D" id="3.30.70.100">
    <property type="match status" value="1"/>
</dbReference>
<dbReference type="AlphaFoldDB" id="A0A090ANX6"/>
<keyword evidence="6 17" id="KW-0812">Transmembrane</keyword>
<feature type="transmembrane region" description="Helical" evidence="17">
    <location>
        <begin position="213"/>
        <end position="234"/>
    </location>
</feature>
<dbReference type="STRING" id="40754.THII_3595"/>
<evidence type="ECO:0000256" key="17">
    <source>
        <dbReference type="RuleBase" id="RU362081"/>
    </source>
</evidence>
<dbReference type="InterPro" id="IPR021993">
    <property type="entry name" value="ATPase-cat-bd"/>
</dbReference>
<dbReference type="GO" id="GO:0016887">
    <property type="term" value="F:ATP hydrolysis activity"/>
    <property type="evidence" value="ECO:0007669"/>
    <property type="project" value="InterPro"/>
</dbReference>
<dbReference type="InterPro" id="IPR023214">
    <property type="entry name" value="HAD_sf"/>
</dbReference>
<feature type="transmembrane region" description="Helical" evidence="17">
    <location>
        <begin position="181"/>
        <end position="201"/>
    </location>
</feature>
<dbReference type="NCBIfam" id="TIGR01525">
    <property type="entry name" value="ATPase-IB_hvy"/>
    <property type="match status" value="1"/>
</dbReference>
<evidence type="ECO:0000256" key="5">
    <source>
        <dbReference type="ARBA" id="ARBA00022553"/>
    </source>
</evidence>
<feature type="transmembrane region" description="Helical" evidence="17">
    <location>
        <begin position="278"/>
        <end position="296"/>
    </location>
</feature>
<dbReference type="GO" id="GO:0043682">
    <property type="term" value="F:P-type divalent copper transporter activity"/>
    <property type="evidence" value="ECO:0007669"/>
    <property type="project" value="UniProtKB-EC"/>
</dbReference>
<dbReference type="Gene3D" id="3.40.1110.10">
    <property type="entry name" value="Calcium-transporting ATPase, cytoplasmic domain N"/>
    <property type="match status" value="1"/>
</dbReference>
<evidence type="ECO:0000256" key="14">
    <source>
        <dbReference type="ARBA" id="ARBA00023136"/>
    </source>
</evidence>
<dbReference type="PROSITE" id="PS01229">
    <property type="entry name" value="COF_2"/>
    <property type="match status" value="1"/>
</dbReference>
<keyword evidence="4 17" id="KW-1003">Cell membrane</keyword>
<evidence type="ECO:0000256" key="9">
    <source>
        <dbReference type="ARBA" id="ARBA00022840"/>
    </source>
</evidence>
<dbReference type="Pfam" id="PF00702">
    <property type="entry name" value="Hydrolase"/>
    <property type="match status" value="1"/>
</dbReference>
<organism evidence="19 20">
    <name type="scientific">Thioploca ingrica</name>
    <dbReference type="NCBI Taxonomy" id="40754"/>
    <lineage>
        <taxon>Bacteria</taxon>
        <taxon>Pseudomonadati</taxon>
        <taxon>Pseudomonadota</taxon>
        <taxon>Gammaproteobacteria</taxon>
        <taxon>Thiotrichales</taxon>
        <taxon>Thiotrichaceae</taxon>
        <taxon>Thioploca</taxon>
    </lineage>
</organism>
<dbReference type="PROSITE" id="PS50846">
    <property type="entry name" value="HMA_2"/>
    <property type="match status" value="1"/>
</dbReference>
<evidence type="ECO:0000256" key="13">
    <source>
        <dbReference type="ARBA" id="ARBA00023065"/>
    </source>
</evidence>
<dbReference type="NCBIfam" id="TIGR01511">
    <property type="entry name" value="ATPase-IB1_Cu"/>
    <property type="match status" value="1"/>
</dbReference>
<evidence type="ECO:0000256" key="2">
    <source>
        <dbReference type="ARBA" id="ARBA00006024"/>
    </source>
</evidence>
<feature type="transmembrane region" description="Helical" evidence="17">
    <location>
        <begin position="777"/>
        <end position="796"/>
    </location>
</feature>
<dbReference type="SUPFAM" id="SSF55008">
    <property type="entry name" value="HMA, heavy metal-associated domain"/>
    <property type="match status" value="1"/>
</dbReference>
<dbReference type="InterPro" id="IPR036412">
    <property type="entry name" value="HAD-like_sf"/>
</dbReference>
<dbReference type="Pfam" id="PF12156">
    <property type="entry name" value="ATPase-cat_bd"/>
    <property type="match status" value="1"/>
</dbReference>
<evidence type="ECO:0000259" key="18">
    <source>
        <dbReference type="PROSITE" id="PS50846"/>
    </source>
</evidence>
<dbReference type="InterPro" id="IPR044492">
    <property type="entry name" value="P_typ_ATPase_HD_dom"/>
</dbReference>
<dbReference type="InterPro" id="IPR023298">
    <property type="entry name" value="ATPase_P-typ_TM_dom_sf"/>
</dbReference>
<dbReference type="Gene3D" id="3.40.50.1000">
    <property type="entry name" value="HAD superfamily/HAD-like"/>
    <property type="match status" value="1"/>
</dbReference>
<evidence type="ECO:0000256" key="3">
    <source>
        <dbReference type="ARBA" id="ARBA00022448"/>
    </source>
</evidence>
<dbReference type="InterPro" id="IPR018303">
    <property type="entry name" value="ATPase_P-typ_P_site"/>
</dbReference>
<dbReference type="PANTHER" id="PTHR43520">
    <property type="entry name" value="ATP7, ISOFORM B"/>
    <property type="match status" value="1"/>
</dbReference>
<dbReference type="SUPFAM" id="SSF56784">
    <property type="entry name" value="HAD-like"/>
    <property type="match status" value="1"/>
</dbReference>
<dbReference type="InterPro" id="IPR023299">
    <property type="entry name" value="ATPase_P-typ_cyto_dom_N"/>
</dbReference>
<comment type="subcellular location">
    <subcellularLocation>
        <location evidence="1">Cell membrane</location>
        <topology evidence="1">Multi-pass membrane protein</topology>
    </subcellularLocation>
</comment>
<dbReference type="Proteomes" id="UP000031623">
    <property type="component" value="Chromosome"/>
</dbReference>
<evidence type="ECO:0000256" key="15">
    <source>
        <dbReference type="ARBA" id="ARBA00038904"/>
    </source>
</evidence>
<feature type="transmembrane region" description="Helical" evidence="17">
    <location>
        <begin position="434"/>
        <end position="454"/>
    </location>
</feature>
<dbReference type="HOGENOM" id="CLU_001771_0_3_6"/>
<dbReference type="SFLD" id="SFLDG00002">
    <property type="entry name" value="C1.7:_P-type_atpase_like"/>
    <property type="match status" value="1"/>
</dbReference>
<dbReference type="InterPro" id="IPR001757">
    <property type="entry name" value="P_typ_ATPase"/>
</dbReference>
<dbReference type="FunFam" id="3.30.70.100:FF:000005">
    <property type="entry name" value="Copper-exporting P-type ATPase A"/>
    <property type="match status" value="1"/>
</dbReference>
<evidence type="ECO:0000256" key="7">
    <source>
        <dbReference type="ARBA" id="ARBA00022723"/>
    </source>
</evidence>
<evidence type="ECO:0000313" key="19">
    <source>
        <dbReference type="EMBL" id="BAP57892.1"/>
    </source>
</evidence>
<evidence type="ECO:0000256" key="4">
    <source>
        <dbReference type="ARBA" id="ARBA00022475"/>
    </source>
</evidence>
<evidence type="ECO:0000256" key="8">
    <source>
        <dbReference type="ARBA" id="ARBA00022741"/>
    </source>
</evidence>
<comment type="similarity">
    <text evidence="2 17">Belongs to the cation transport ATPase (P-type) (TC 3.A.3) family. Type IB subfamily.</text>
</comment>
<dbReference type="Pfam" id="PF00122">
    <property type="entry name" value="E1-E2_ATPase"/>
    <property type="match status" value="1"/>
</dbReference>
<gene>
    <name evidence="19" type="ORF">THII_3595</name>
</gene>
<dbReference type="EC" id="7.2.2.9" evidence="15"/>
<dbReference type="CDD" id="cd02079">
    <property type="entry name" value="P-type_ATPase_HM"/>
    <property type="match status" value="1"/>
</dbReference>